<dbReference type="PROSITE" id="PS50846">
    <property type="entry name" value="HMA_2"/>
    <property type="match status" value="1"/>
</dbReference>
<dbReference type="Gene3D" id="3.30.70.100">
    <property type="match status" value="1"/>
</dbReference>
<dbReference type="InterPro" id="IPR036163">
    <property type="entry name" value="HMA_dom_sf"/>
</dbReference>
<gene>
    <name evidence="2" type="ORF">GCM10022262_39850</name>
</gene>
<dbReference type="InterPro" id="IPR006121">
    <property type="entry name" value="HMA_dom"/>
</dbReference>
<dbReference type="CDD" id="cd00371">
    <property type="entry name" value="HMA"/>
    <property type="match status" value="1"/>
</dbReference>
<dbReference type="Proteomes" id="UP001499841">
    <property type="component" value="Unassembled WGS sequence"/>
</dbReference>
<proteinExistence type="predicted"/>
<organism evidence="2 3">
    <name type="scientific">Georgenia daeguensis</name>
    <dbReference type="NCBI Taxonomy" id="908355"/>
    <lineage>
        <taxon>Bacteria</taxon>
        <taxon>Bacillati</taxon>
        <taxon>Actinomycetota</taxon>
        <taxon>Actinomycetes</taxon>
        <taxon>Micrococcales</taxon>
        <taxon>Bogoriellaceae</taxon>
        <taxon>Georgenia</taxon>
    </lineage>
</organism>
<comment type="caution">
    <text evidence="2">The sequence shown here is derived from an EMBL/GenBank/DDBJ whole genome shotgun (WGS) entry which is preliminary data.</text>
</comment>
<reference evidence="3" key="1">
    <citation type="journal article" date="2019" name="Int. J. Syst. Evol. Microbiol.">
        <title>The Global Catalogue of Microorganisms (GCM) 10K type strain sequencing project: providing services to taxonomists for standard genome sequencing and annotation.</title>
        <authorList>
            <consortium name="The Broad Institute Genomics Platform"/>
            <consortium name="The Broad Institute Genome Sequencing Center for Infectious Disease"/>
            <person name="Wu L."/>
            <person name="Ma J."/>
        </authorList>
    </citation>
    <scope>NUCLEOTIDE SEQUENCE [LARGE SCALE GENOMIC DNA]</scope>
    <source>
        <strain evidence="3">JCM 17459</strain>
    </source>
</reference>
<dbReference type="RefSeq" id="WP_345045184.1">
    <property type="nucleotide sequence ID" value="NZ_BAABBA010000034.1"/>
</dbReference>
<protein>
    <submittedName>
        <fullName evidence="2">Heavy-metal-associated domain-containing protein</fullName>
    </submittedName>
</protein>
<sequence>MNQIDLEYQVTGMTCGHCEMSVREEVGQVPGVEQIDVSAQTGRLVVTASQPVDDAAVLAAVDEAGYTAVRV</sequence>
<feature type="domain" description="HMA" evidence="1">
    <location>
        <begin position="4"/>
        <end position="69"/>
    </location>
</feature>
<evidence type="ECO:0000259" key="1">
    <source>
        <dbReference type="PROSITE" id="PS50846"/>
    </source>
</evidence>
<evidence type="ECO:0000313" key="2">
    <source>
        <dbReference type="EMBL" id="GAA3511741.1"/>
    </source>
</evidence>
<dbReference type="EMBL" id="BAABBA010000034">
    <property type="protein sequence ID" value="GAA3511741.1"/>
    <property type="molecule type" value="Genomic_DNA"/>
</dbReference>
<dbReference type="Pfam" id="PF00403">
    <property type="entry name" value="HMA"/>
    <property type="match status" value="1"/>
</dbReference>
<dbReference type="SUPFAM" id="SSF55008">
    <property type="entry name" value="HMA, heavy metal-associated domain"/>
    <property type="match status" value="1"/>
</dbReference>
<evidence type="ECO:0000313" key="3">
    <source>
        <dbReference type="Proteomes" id="UP001499841"/>
    </source>
</evidence>
<accession>A0ABP6UPL5</accession>
<name>A0ABP6UPL5_9MICO</name>
<keyword evidence="3" id="KW-1185">Reference proteome</keyword>